<comment type="caution">
    <text evidence="8">The sequence shown here is derived from an EMBL/GenBank/DDBJ whole genome shotgun (WGS) entry which is preliminary data.</text>
</comment>
<name>A0A2N5E404_9GAMM</name>
<evidence type="ECO:0000256" key="4">
    <source>
        <dbReference type="ARBA" id="ARBA00022989"/>
    </source>
</evidence>
<keyword evidence="5 6" id="KW-0472">Membrane</keyword>
<dbReference type="Proteomes" id="UP000234503">
    <property type="component" value="Unassembled WGS sequence"/>
</dbReference>
<dbReference type="OrthoDB" id="5329450at2"/>
<dbReference type="Pfam" id="PF03600">
    <property type="entry name" value="CitMHS"/>
    <property type="match status" value="1"/>
</dbReference>
<feature type="transmembrane region" description="Helical" evidence="6">
    <location>
        <begin position="367"/>
        <end position="384"/>
    </location>
</feature>
<feature type="domain" description="Citrate transporter-like" evidence="7">
    <location>
        <begin position="6"/>
        <end position="362"/>
    </location>
</feature>
<keyword evidence="9" id="KW-1185">Reference proteome</keyword>
<proteinExistence type="predicted"/>
<evidence type="ECO:0000313" key="9">
    <source>
        <dbReference type="Proteomes" id="UP000234503"/>
    </source>
</evidence>
<evidence type="ECO:0000256" key="5">
    <source>
        <dbReference type="ARBA" id="ARBA00023136"/>
    </source>
</evidence>
<dbReference type="EMBL" id="PJZH01000008">
    <property type="protein sequence ID" value="PLR35563.1"/>
    <property type="molecule type" value="Genomic_DNA"/>
</dbReference>
<feature type="transmembrane region" description="Helical" evidence="6">
    <location>
        <begin position="215"/>
        <end position="233"/>
    </location>
</feature>
<reference evidence="8 9" key="1">
    <citation type="submission" date="2017-12" db="EMBL/GenBank/DDBJ databases">
        <title>Characterization of six clinical isolates of Enterochimera gen. nov., a novel genus of the Yersiniaciae family and the three species Enterochimera arupensis sp. nov., Enterochimera coloradensis sp. nov, and Enterochimera californica sp. nov.</title>
        <authorList>
            <person name="Rossi A."/>
            <person name="Fisher M."/>
        </authorList>
    </citation>
    <scope>NUCLEOTIDE SEQUENCE [LARGE SCALE GENOMIC DNA]</scope>
    <source>
        <strain evidence="9">2016-Iso4</strain>
    </source>
</reference>
<accession>A0A2N5E404</accession>
<comment type="subcellular location">
    <subcellularLocation>
        <location evidence="1">Membrane</location>
        <topology evidence="1">Multi-pass membrane protein</topology>
    </subcellularLocation>
</comment>
<feature type="transmembrane region" description="Helical" evidence="6">
    <location>
        <begin position="396"/>
        <end position="417"/>
    </location>
</feature>
<dbReference type="InterPro" id="IPR004680">
    <property type="entry name" value="Cit_transptr-like_dom"/>
</dbReference>
<feature type="transmembrane region" description="Helical" evidence="6">
    <location>
        <begin position="128"/>
        <end position="145"/>
    </location>
</feature>
<feature type="transmembrane region" description="Helical" evidence="6">
    <location>
        <begin position="165"/>
        <end position="189"/>
    </location>
</feature>
<evidence type="ECO:0000259" key="7">
    <source>
        <dbReference type="Pfam" id="PF03600"/>
    </source>
</evidence>
<evidence type="ECO:0000313" key="8">
    <source>
        <dbReference type="EMBL" id="PLR35563.1"/>
    </source>
</evidence>
<evidence type="ECO:0000256" key="1">
    <source>
        <dbReference type="ARBA" id="ARBA00004141"/>
    </source>
</evidence>
<sequence>MIGVFMFLIMTRRLSALLALILVPLVFALIAGFHAELGKMMMDGVKLLAPTGVMLTFAILYFCVMTDAGLFDPFIRLIVRIVKGDPLKVLVGTAILGICVALDGDGATTYLICTAALLPLYRRLGIRLQYMATVLLLSIGVMNMLPWGGPTARAASAMKVDVGELFMYLMPVMLCGLAWVVLVSALFGLRERRRLGIVSLDLSDEMAQRCAVGDARYLFNAVLTLALLAMLILGTLPMATLFMIAFALAMLVNFPHLKQQKEIIARHADNVLAIVSLIFAAGIFTGILSGTGMVDAMSNSLVNSLPASAGPWLGVITALISMPFTFFMTNDAFYFGVLPILAQTAASYGITPMQMAIASLIGQPVHLLSPLVASTYLLVGILDLDYGLNQRASLKWAVGTVFAMLAGAIVFGAVPLAQALGG</sequence>
<dbReference type="AlphaFoldDB" id="A0A2N5E404"/>
<evidence type="ECO:0000256" key="3">
    <source>
        <dbReference type="ARBA" id="ARBA00022692"/>
    </source>
</evidence>
<gene>
    <name evidence="8" type="ORF">CYR32_10235</name>
</gene>
<keyword evidence="4 6" id="KW-1133">Transmembrane helix</keyword>
<feature type="transmembrane region" description="Helical" evidence="6">
    <location>
        <begin position="269"/>
        <end position="289"/>
    </location>
</feature>
<keyword evidence="2" id="KW-0813">Transport</keyword>
<dbReference type="NCBIfam" id="TIGR00784">
    <property type="entry name" value="citMHS"/>
    <property type="match status" value="1"/>
</dbReference>
<protein>
    <submittedName>
        <fullName evidence="8">Citrate transporter</fullName>
    </submittedName>
</protein>
<evidence type="ECO:0000256" key="2">
    <source>
        <dbReference type="ARBA" id="ARBA00022448"/>
    </source>
</evidence>
<organism evidence="8 9">
    <name type="scientific">Chimaeribacter coloradensis</name>
    <dbReference type="NCBI Taxonomy" id="2060068"/>
    <lineage>
        <taxon>Bacteria</taxon>
        <taxon>Pseudomonadati</taxon>
        <taxon>Pseudomonadota</taxon>
        <taxon>Gammaproteobacteria</taxon>
        <taxon>Enterobacterales</taxon>
        <taxon>Yersiniaceae</taxon>
        <taxon>Chimaeribacter</taxon>
    </lineage>
</organism>
<dbReference type="InterPro" id="IPR014738">
    <property type="entry name" value="Citrate_transporter"/>
</dbReference>
<feature type="transmembrane region" description="Helical" evidence="6">
    <location>
        <begin position="239"/>
        <end position="257"/>
    </location>
</feature>
<feature type="transmembrane region" description="Helical" evidence="6">
    <location>
        <begin position="52"/>
        <end position="71"/>
    </location>
</feature>
<evidence type="ECO:0000256" key="6">
    <source>
        <dbReference type="SAM" id="Phobius"/>
    </source>
</evidence>
<feature type="transmembrane region" description="Helical" evidence="6">
    <location>
        <begin position="309"/>
        <end position="328"/>
    </location>
</feature>
<dbReference type="GO" id="GO:0016020">
    <property type="term" value="C:membrane"/>
    <property type="evidence" value="ECO:0007669"/>
    <property type="project" value="UniProtKB-SubCell"/>
</dbReference>
<keyword evidence="3 6" id="KW-0812">Transmembrane</keyword>
<dbReference type="GO" id="GO:0015137">
    <property type="term" value="F:citrate transmembrane transporter activity"/>
    <property type="evidence" value="ECO:0007669"/>
    <property type="project" value="InterPro"/>
</dbReference>